<dbReference type="GO" id="GO:0016747">
    <property type="term" value="F:acyltransferase activity, transferring groups other than amino-acyl groups"/>
    <property type="evidence" value="ECO:0007669"/>
    <property type="project" value="InterPro"/>
</dbReference>
<name>B4STJ4_STRM5</name>
<dbReference type="InterPro" id="IPR016181">
    <property type="entry name" value="Acyl_CoA_acyltransferase"/>
</dbReference>
<dbReference type="AlphaFoldDB" id="B4STJ4"/>
<proteinExistence type="predicted"/>
<dbReference type="EMBL" id="CP001111">
    <property type="protein sequence ID" value="ACF51418.1"/>
    <property type="molecule type" value="Genomic_DNA"/>
</dbReference>
<sequence>MDDVFSPLIDNCWRRLFAGERVLQDDPTLHIACSDDLDEGENGMLLQPVSGPARALLRPVLAERLQLQARAHWTLEHLQQRLIDIGQRTHGADRIFCFPAASLAALAEHPAPPHIRRLGPADAAAFDVFQASASEEDLDAAWVELEHWQVFGAFDGERLAAAGSVYPWSLDPTLADMGVLTLPAARGCGHARHLVQAMALSAQVSGLQPQYRCQLDNMASLITAERAGLRAFGDWDIILAAA</sequence>
<dbReference type="InterPro" id="IPR000182">
    <property type="entry name" value="GNAT_dom"/>
</dbReference>
<gene>
    <name evidence="2" type="ordered locus">Smal_1714</name>
</gene>
<protein>
    <submittedName>
        <fullName evidence="2">Putative acetyltransferase</fullName>
    </submittedName>
</protein>
<dbReference type="eggNOG" id="COG1670">
    <property type="taxonomic scope" value="Bacteria"/>
</dbReference>
<dbReference type="KEGG" id="smt:Smal_1714"/>
<dbReference type="SUPFAM" id="SSF55729">
    <property type="entry name" value="Acyl-CoA N-acyltransferases (Nat)"/>
    <property type="match status" value="1"/>
</dbReference>
<evidence type="ECO:0000313" key="3">
    <source>
        <dbReference type="Proteomes" id="UP000001867"/>
    </source>
</evidence>
<evidence type="ECO:0000259" key="1">
    <source>
        <dbReference type="PROSITE" id="PS51186"/>
    </source>
</evidence>
<dbReference type="Gene3D" id="3.40.630.30">
    <property type="match status" value="1"/>
</dbReference>
<organism evidence="2 3">
    <name type="scientific">Stenotrophomonas maltophilia (strain R551-3)</name>
    <dbReference type="NCBI Taxonomy" id="391008"/>
    <lineage>
        <taxon>Bacteria</taxon>
        <taxon>Pseudomonadati</taxon>
        <taxon>Pseudomonadota</taxon>
        <taxon>Gammaproteobacteria</taxon>
        <taxon>Lysobacterales</taxon>
        <taxon>Lysobacteraceae</taxon>
        <taxon>Stenotrophomonas</taxon>
        <taxon>Stenotrophomonas maltophilia group</taxon>
    </lineage>
</organism>
<dbReference type="OrthoDB" id="9797456at2"/>
<evidence type="ECO:0000313" key="2">
    <source>
        <dbReference type="EMBL" id="ACF51418.1"/>
    </source>
</evidence>
<feature type="domain" description="N-acetyltransferase" evidence="1">
    <location>
        <begin position="113"/>
        <end position="242"/>
    </location>
</feature>
<keyword evidence="2" id="KW-0808">Transferase</keyword>
<dbReference type="RefSeq" id="WP_012510846.1">
    <property type="nucleotide sequence ID" value="NC_011071.1"/>
</dbReference>
<dbReference type="HOGENOM" id="CLU_1164835_0_0_6"/>
<dbReference type="Proteomes" id="UP000001867">
    <property type="component" value="Chromosome"/>
</dbReference>
<dbReference type="PROSITE" id="PS51186">
    <property type="entry name" value="GNAT"/>
    <property type="match status" value="1"/>
</dbReference>
<reference evidence="2 3" key="1">
    <citation type="submission" date="2008-06" db="EMBL/GenBank/DDBJ databases">
        <title>Complete sequence of Stenotrophomonas maltophilia R551-3.</title>
        <authorList>
            <consortium name="US DOE Joint Genome Institute"/>
            <person name="Lucas S."/>
            <person name="Copeland A."/>
            <person name="Lapidus A."/>
            <person name="Glavina del Rio T."/>
            <person name="Dalin E."/>
            <person name="Tice H."/>
            <person name="Pitluck S."/>
            <person name="Chain P."/>
            <person name="Malfatti S."/>
            <person name="Shin M."/>
            <person name="Vergez L."/>
            <person name="Lang D."/>
            <person name="Schmutz J."/>
            <person name="Larimer F."/>
            <person name="Land M."/>
            <person name="Hauser L."/>
            <person name="Kyrpides N."/>
            <person name="Mikhailova N."/>
            <person name="Taghavi S."/>
            <person name="Monchy S."/>
            <person name="Newman L."/>
            <person name="Vangronsveld J."/>
            <person name="van der Lelie D."/>
            <person name="Richardson P."/>
        </authorList>
    </citation>
    <scope>NUCLEOTIDE SEQUENCE [LARGE SCALE GENOMIC DNA]</scope>
    <source>
        <strain evidence="2 3">R551-3</strain>
    </source>
</reference>
<accession>B4STJ4</accession>
<dbReference type="STRING" id="391008.Smal_1714"/>